<comment type="caution">
    <text evidence="2">The sequence shown here is derived from an EMBL/GenBank/DDBJ whole genome shotgun (WGS) entry which is preliminary data.</text>
</comment>
<sequence length="80" mass="9175">MAILVFSIMLSKAITTKLTSKAYWKQPCTEWSIKSWEKFYLKKNPGCSKETSYSKLLSELEILRSNLNESGEKKSSSFIS</sequence>
<protein>
    <submittedName>
        <fullName evidence="2">Uncharacterized protein</fullName>
    </submittedName>
</protein>
<organism evidence="2 3">
    <name type="scientific">Gigaspora rosea</name>
    <dbReference type="NCBI Taxonomy" id="44941"/>
    <lineage>
        <taxon>Eukaryota</taxon>
        <taxon>Fungi</taxon>
        <taxon>Fungi incertae sedis</taxon>
        <taxon>Mucoromycota</taxon>
        <taxon>Glomeromycotina</taxon>
        <taxon>Glomeromycetes</taxon>
        <taxon>Diversisporales</taxon>
        <taxon>Gigasporaceae</taxon>
        <taxon>Gigaspora</taxon>
    </lineage>
</organism>
<accession>A0A397UPU9</accession>
<evidence type="ECO:0000256" key="1">
    <source>
        <dbReference type="SAM" id="SignalP"/>
    </source>
</evidence>
<dbReference type="Proteomes" id="UP000266673">
    <property type="component" value="Unassembled WGS sequence"/>
</dbReference>
<feature type="signal peptide" evidence="1">
    <location>
        <begin position="1"/>
        <end position="15"/>
    </location>
</feature>
<proteinExistence type="predicted"/>
<keyword evidence="1" id="KW-0732">Signal</keyword>
<dbReference type="AlphaFoldDB" id="A0A397UPU9"/>
<reference evidence="2 3" key="1">
    <citation type="submission" date="2018-06" db="EMBL/GenBank/DDBJ databases">
        <title>Comparative genomics reveals the genomic features of Rhizophagus irregularis, R. cerebriforme, R. diaphanum and Gigaspora rosea, and their symbiotic lifestyle signature.</title>
        <authorList>
            <person name="Morin E."/>
            <person name="San Clemente H."/>
            <person name="Chen E.C.H."/>
            <person name="De La Providencia I."/>
            <person name="Hainaut M."/>
            <person name="Kuo A."/>
            <person name="Kohler A."/>
            <person name="Murat C."/>
            <person name="Tang N."/>
            <person name="Roy S."/>
            <person name="Loubradou J."/>
            <person name="Henrissat B."/>
            <person name="Grigoriev I.V."/>
            <person name="Corradi N."/>
            <person name="Roux C."/>
            <person name="Martin F.M."/>
        </authorList>
    </citation>
    <scope>NUCLEOTIDE SEQUENCE [LARGE SCALE GENOMIC DNA]</scope>
    <source>
        <strain evidence="2 3">DAOM 194757</strain>
    </source>
</reference>
<keyword evidence="3" id="KW-1185">Reference proteome</keyword>
<name>A0A397UPU9_9GLOM</name>
<gene>
    <name evidence="2" type="ORF">C2G38_2109283</name>
</gene>
<dbReference type="EMBL" id="QKWP01001409">
    <property type="protein sequence ID" value="RIB09156.1"/>
    <property type="molecule type" value="Genomic_DNA"/>
</dbReference>
<feature type="chain" id="PRO_5017456135" evidence="1">
    <location>
        <begin position="16"/>
        <end position="80"/>
    </location>
</feature>
<evidence type="ECO:0000313" key="3">
    <source>
        <dbReference type="Proteomes" id="UP000266673"/>
    </source>
</evidence>
<evidence type="ECO:0000313" key="2">
    <source>
        <dbReference type="EMBL" id="RIB09156.1"/>
    </source>
</evidence>